<evidence type="ECO:0000313" key="1">
    <source>
        <dbReference type="EMBL" id="KAB4248388.1"/>
    </source>
</evidence>
<name>A0A6I0LBE3_BACUN</name>
<evidence type="ECO:0000313" key="2">
    <source>
        <dbReference type="Proteomes" id="UP000487989"/>
    </source>
</evidence>
<protein>
    <submittedName>
        <fullName evidence="1">Uncharacterized protein</fullName>
    </submittedName>
</protein>
<comment type="caution">
    <text evidence="1">The sequence shown here is derived from an EMBL/GenBank/DDBJ whole genome shotgun (WGS) entry which is preliminary data.</text>
</comment>
<proteinExistence type="predicted"/>
<reference evidence="1 2" key="1">
    <citation type="journal article" date="2019" name="Nat. Med.">
        <title>A library of human gut bacterial isolates paired with longitudinal multiomics data enables mechanistic microbiome research.</title>
        <authorList>
            <person name="Poyet M."/>
            <person name="Groussin M."/>
            <person name="Gibbons S.M."/>
            <person name="Avila-Pacheco J."/>
            <person name="Jiang X."/>
            <person name="Kearney S.M."/>
            <person name="Perrotta A.R."/>
            <person name="Berdy B."/>
            <person name="Zhao S."/>
            <person name="Lieberman T.D."/>
            <person name="Swanson P.K."/>
            <person name="Smith M."/>
            <person name="Roesemann S."/>
            <person name="Alexander J.E."/>
            <person name="Rich S.A."/>
            <person name="Livny J."/>
            <person name="Vlamakis H."/>
            <person name="Clish C."/>
            <person name="Bullock K."/>
            <person name="Deik A."/>
            <person name="Scott J."/>
            <person name="Pierce K.A."/>
            <person name="Xavier R.J."/>
            <person name="Alm E.J."/>
        </authorList>
    </citation>
    <scope>NUCLEOTIDE SEQUENCE [LARGE SCALE GENOMIC DNA]</scope>
    <source>
        <strain evidence="1 2">BIOML-A3</strain>
    </source>
</reference>
<dbReference type="EMBL" id="WCTJ01000039">
    <property type="protein sequence ID" value="KAB4248388.1"/>
    <property type="molecule type" value="Genomic_DNA"/>
</dbReference>
<gene>
    <name evidence="1" type="ORF">GAP48_18740</name>
</gene>
<dbReference type="AlphaFoldDB" id="A0A6I0LBE3"/>
<accession>A0A6I0LBE3</accession>
<dbReference type="Proteomes" id="UP000487989">
    <property type="component" value="Unassembled WGS sequence"/>
</dbReference>
<dbReference type="RefSeq" id="WP_151882035.1">
    <property type="nucleotide sequence ID" value="NZ_WCTH01000011.1"/>
</dbReference>
<sequence length="129" mass="15077">MKRKEINDKVKVNGYYVNEFTRGFLGEQDEGNWMLKQMGLQPGVVPFSVITFFQNKQACWKDKDSNTASISFKLKPNQIECFGSYLKKKKTIRIFREWGWHENPEVIARLESEAIGDLCMKCIYENLIA</sequence>
<organism evidence="1 2">
    <name type="scientific">Bacteroides uniformis</name>
    <dbReference type="NCBI Taxonomy" id="820"/>
    <lineage>
        <taxon>Bacteria</taxon>
        <taxon>Pseudomonadati</taxon>
        <taxon>Bacteroidota</taxon>
        <taxon>Bacteroidia</taxon>
        <taxon>Bacteroidales</taxon>
        <taxon>Bacteroidaceae</taxon>
        <taxon>Bacteroides</taxon>
    </lineage>
</organism>